<evidence type="ECO:0000256" key="1">
    <source>
        <dbReference type="SAM" id="MobiDB-lite"/>
    </source>
</evidence>
<dbReference type="RefSeq" id="WP_192479604.1">
    <property type="nucleotide sequence ID" value="NZ_VKME01000102.1"/>
</dbReference>
<sequence length="71" mass="6894">PVSRQGGSLAGSGVYKGQGKTFRLSSSDPSVATATASDDAVTITGAAAGTADIVVMTNDGLFVAICSVTVS</sequence>
<dbReference type="SUPFAM" id="SSF49373">
    <property type="entry name" value="Invasin/intimin cell-adhesion fragments"/>
    <property type="match status" value="1"/>
</dbReference>
<dbReference type="InterPro" id="IPR003343">
    <property type="entry name" value="Big_2"/>
</dbReference>
<protein>
    <recommendedName>
        <fullName evidence="2">BIG2 domain-containing protein</fullName>
    </recommendedName>
</protein>
<feature type="domain" description="BIG2" evidence="2">
    <location>
        <begin position="18"/>
        <end position="67"/>
    </location>
</feature>
<proteinExistence type="predicted"/>
<dbReference type="EMBL" id="VKME01000102">
    <property type="protein sequence ID" value="MBE0131926.1"/>
    <property type="molecule type" value="Genomic_DNA"/>
</dbReference>
<dbReference type="Gene3D" id="2.60.40.1080">
    <property type="match status" value="1"/>
</dbReference>
<gene>
    <name evidence="3" type="ORF">FOT72_28690</name>
</gene>
<dbReference type="InterPro" id="IPR008964">
    <property type="entry name" value="Invasin/intimin_cell_adhesion"/>
</dbReference>
<feature type="region of interest" description="Disordered" evidence="1">
    <location>
        <begin position="1"/>
        <end position="28"/>
    </location>
</feature>
<evidence type="ECO:0000259" key="2">
    <source>
        <dbReference type="Pfam" id="PF02368"/>
    </source>
</evidence>
<organism evidence="3 4">
    <name type="scientific">Citrobacter amalonaticus</name>
    <dbReference type="NCBI Taxonomy" id="35703"/>
    <lineage>
        <taxon>Bacteria</taxon>
        <taxon>Pseudomonadati</taxon>
        <taxon>Pseudomonadota</taxon>
        <taxon>Gammaproteobacteria</taxon>
        <taxon>Enterobacterales</taxon>
        <taxon>Enterobacteriaceae</taxon>
        <taxon>Citrobacter</taxon>
    </lineage>
</organism>
<dbReference type="Proteomes" id="UP000656723">
    <property type="component" value="Unassembled WGS sequence"/>
</dbReference>
<dbReference type="AlphaFoldDB" id="A0A8I0MRD3"/>
<reference evidence="3" key="1">
    <citation type="submission" date="2019-07" db="EMBL/GenBank/DDBJ databases">
        <title>KPC-2 carbapenem resistent Enterobacterales isolates from Germany.</title>
        <authorList>
            <person name="Yao Y."/>
            <person name="Falgenhauer L."/>
            <person name="Imirzalioglu C."/>
            <person name="Chakraborty T."/>
        </authorList>
    </citation>
    <scope>NUCLEOTIDE SEQUENCE</scope>
    <source>
        <strain evidence="3">CA13304</strain>
    </source>
</reference>
<comment type="caution">
    <text evidence="3">The sequence shown here is derived from an EMBL/GenBank/DDBJ whole genome shotgun (WGS) entry which is preliminary data.</text>
</comment>
<dbReference type="Pfam" id="PF02368">
    <property type="entry name" value="Big_2"/>
    <property type="match status" value="1"/>
</dbReference>
<evidence type="ECO:0000313" key="3">
    <source>
        <dbReference type="EMBL" id="MBE0131926.1"/>
    </source>
</evidence>
<name>A0A8I0MRD3_CITAM</name>
<accession>A0A8I0MRD3</accession>
<feature type="non-terminal residue" evidence="3">
    <location>
        <position position="1"/>
    </location>
</feature>
<evidence type="ECO:0000313" key="4">
    <source>
        <dbReference type="Proteomes" id="UP000656723"/>
    </source>
</evidence>